<feature type="domain" description="tRNA nuclease CdiA C-terminal" evidence="1">
    <location>
        <begin position="45"/>
        <end position="124"/>
    </location>
</feature>
<organism evidence="2 3">
    <name type="scientific">Adlercreutzia caecimuris</name>
    <dbReference type="NCBI Taxonomy" id="671266"/>
    <lineage>
        <taxon>Bacteria</taxon>
        <taxon>Bacillati</taxon>
        <taxon>Actinomycetota</taxon>
        <taxon>Coriobacteriia</taxon>
        <taxon>Eggerthellales</taxon>
        <taxon>Eggerthellaceae</taxon>
        <taxon>Adlercreutzia</taxon>
    </lineage>
</organism>
<dbReference type="Pfam" id="PF18451">
    <property type="entry name" value="CdiA_C"/>
    <property type="match status" value="1"/>
</dbReference>
<dbReference type="AlphaFoldDB" id="A0A4V3WU89"/>
<dbReference type="EMBL" id="SSTJ01000023">
    <property type="protein sequence ID" value="THG34797.1"/>
    <property type="molecule type" value="Genomic_DNA"/>
</dbReference>
<accession>A0A4V3WU89</accession>
<reference evidence="2 3" key="1">
    <citation type="submission" date="2019-04" db="EMBL/GenBank/DDBJ databases">
        <title>Microbes associate with the intestines of laboratory mice.</title>
        <authorList>
            <person name="Navarre W."/>
            <person name="Wong E."/>
            <person name="Huang K.C."/>
            <person name="Tropini C."/>
            <person name="Ng K."/>
            <person name="Yu B."/>
        </authorList>
    </citation>
    <scope>NUCLEOTIDE SEQUENCE [LARGE SCALE GENOMIC DNA]</scope>
    <source>
        <strain evidence="2 3">NM80_B27</strain>
    </source>
</reference>
<proteinExistence type="predicted"/>
<name>A0A4V3WU89_9ACTN</name>
<protein>
    <recommendedName>
        <fullName evidence="1">tRNA nuclease CdiA C-terminal domain-containing protein</fullName>
    </recommendedName>
</protein>
<dbReference type="Gene3D" id="3.40.1350.120">
    <property type="match status" value="1"/>
</dbReference>
<dbReference type="InterPro" id="IPR040559">
    <property type="entry name" value="CdiA_C"/>
</dbReference>
<gene>
    <name evidence="2" type="ORF">E5986_11350</name>
</gene>
<dbReference type="RefSeq" id="WP_136436063.1">
    <property type="nucleotide sequence ID" value="NZ_QZEA01000001.1"/>
</dbReference>
<comment type="caution">
    <text evidence="2">The sequence shown here is derived from an EMBL/GenBank/DDBJ whole genome shotgun (WGS) entry which is preliminary data.</text>
</comment>
<evidence type="ECO:0000259" key="1">
    <source>
        <dbReference type="Pfam" id="PF18451"/>
    </source>
</evidence>
<evidence type="ECO:0000313" key="3">
    <source>
        <dbReference type="Proteomes" id="UP000308978"/>
    </source>
</evidence>
<dbReference type="Proteomes" id="UP000308978">
    <property type="component" value="Unassembled WGS sequence"/>
</dbReference>
<sequence length="128" mass="14874">MKSKGVIIIEPGVDVWPHEERTAEALAASGMTVRFLRRQEGDHIRTPDVVVDGERWEMKSPQSPDMDKVRKTLRSALGQSRNIIFDSRRIKGVPDFKIERELRKQAEAIRQIRRLVFVNKKREVVDIK</sequence>
<evidence type="ECO:0000313" key="2">
    <source>
        <dbReference type="EMBL" id="THG34797.1"/>
    </source>
</evidence>